<keyword evidence="1" id="KW-0175">Coiled coil</keyword>
<dbReference type="OrthoDB" id="4231285at2"/>
<dbReference type="AlphaFoldDB" id="A0A5N5W4Z2"/>
<protein>
    <submittedName>
        <fullName evidence="2">Uncharacterized protein</fullName>
    </submittedName>
</protein>
<dbReference type="EMBL" id="VOKX01000095">
    <property type="protein sequence ID" value="KAB7837588.1"/>
    <property type="molecule type" value="Genomic_DNA"/>
</dbReference>
<proteinExistence type="predicted"/>
<comment type="caution">
    <text evidence="2">The sequence shown here is derived from an EMBL/GenBank/DDBJ whole genome shotgun (WGS) entry which is preliminary data.</text>
</comment>
<evidence type="ECO:0000313" key="2">
    <source>
        <dbReference type="EMBL" id="KAB7837588.1"/>
    </source>
</evidence>
<keyword evidence="3" id="KW-1185">Reference proteome</keyword>
<gene>
    <name evidence="2" type="ORF">FRZ00_23010</name>
</gene>
<evidence type="ECO:0000313" key="3">
    <source>
        <dbReference type="Proteomes" id="UP000327000"/>
    </source>
</evidence>
<dbReference type="RefSeq" id="WP_152264810.1">
    <property type="nucleotide sequence ID" value="NZ_VOKX01000095.1"/>
</dbReference>
<evidence type="ECO:0000256" key="1">
    <source>
        <dbReference type="SAM" id="Coils"/>
    </source>
</evidence>
<accession>A0A5N5W4Z2</accession>
<organism evidence="2 3">
    <name type="scientific">Streptomyces mobaraensis</name>
    <name type="common">Streptoverticillium mobaraense</name>
    <dbReference type="NCBI Taxonomy" id="35621"/>
    <lineage>
        <taxon>Bacteria</taxon>
        <taxon>Bacillati</taxon>
        <taxon>Actinomycetota</taxon>
        <taxon>Actinomycetes</taxon>
        <taxon>Kitasatosporales</taxon>
        <taxon>Streptomycetaceae</taxon>
        <taxon>Streptomyces</taxon>
    </lineage>
</organism>
<sequence length="225" mass="24741">MWGRKRRPADAERRLAAAMEAAAEAHRRLAAPADRVDGLYRAIQGACGHGDGMPRSSTREALADVPETLESCRHMLASYAEIRGEWTHAEVPDPDAIDRAAHLFASWAEQTDEAAAHLEELLAALTEVRANLDELRIALPPVRARAHAAVTAARNDLLWARSPVPGRFALEARLNALGDRLRELDAGRVELVEDGDDVTEWYREVETGAAEVRDALSRPLSFGDR</sequence>
<reference evidence="2 3" key="1">
    <citation type="journal article" date="2019" name="Microb. Cell Fact.">
        <title>Exploring novel herbicidin analogues by transcriptional regulator overexpression and MS/MS molecular networking.</title>
        <authorList>
            <person name="Shi Y."/>
            <person name="Gu R."/>
            <person name="Li Y."/>
            <person name="Wang X."/>
            <person name="Ren W."/>
            <person name="Li X."/>
            <person name="Wang L."/>
            <person name="Xie Y."/>
            <person name="Hong B."/>
        </authorList>
    </citation>
    <scope>NUCLEOTIDE SEQUENCE [LARGE SCALE GENOMIC DNA]</scope>
    <source>
        <strain evidence="2 3">US-43</strain>
    </source>
</reference>
<feature type="coiled-coil region" evidence="1">
    <location>
        <begin position="108"/>
        <end position="138"/>
    </location>
</feature>
<dbReference type="Proteomes" id="UP000327000">
    <property type="component" value="Unassembled WGS sequence"/>
</dbReference>
<name>A0A5N5W4Z2_STRMB</name>